<protein>
    <submittedName>
        <fullName evidence="4">Uncharacterized protein LOC113391405 isoform X1</fullName>
    </submittedName>
</protein>
<feature type="signal peptide" evidence="2">
    <location>
        <begin position="1"/>
        <end position="16"/>
    </location>
</feature>
<dbReference type="Proteomes" id="UP001652626">
    <property type="component" value="Chromosome 31"/>
</dbReference>
<evidence type="ECO:0000256" key="1">
    <source>
        <dbReference type="SAM" id="MobiDB-lite"/>
    </source>
</evidence>
<organism evidence="3 4">
    <name type="scientific">Vanessa tameamea</name>
    <name type="common">Kamehameha butterfly</name>
    <dbReference type="NCBI Taxonomy" id="334116"/>
    <lineage>
        <taxon>Eukaryota</taxon>
        <taxon>Metazoa</taxon>
        <taxon>Ecdysozoa</taxon>
        <taxon>Arthropoda</taxon>
        <taxon>Hexapoda</taxon>
        <taxon>Insecta</taxon>
        <taxon>Pterygota</taxon>
        <taxon>Neoptera</taxon>
        <taxon>Endopterygota</taxon>
        <taxon>Lepidoptera</taxon>
        <taxon>Glossata</taxon>
        <taxon>Ditrysia</taxon>
        <taxon>Papilionoidea</taxon>
        <taxon>Nymphalidae</taxon>
        <taxon>Nymphalinae</taxon>
        <taxon>Vanessa</taxon>
    </lineage>
</organism>
<evidence type="ECO:0000313" key="3">
    <source>
        <dbReference type="Proteomes" id="UP001652626"/>
    </source>
</evidence>
<name>A0ABM4AY57_VANTA</name>
<feature type="region of interest" description="Disordered" evidence="1">
    <location>
        <begin position="39"/>
        <end position="62"/>
    </location>
</feature>
<sequence>MSILFLFMLCFVTVLGANKHTKSLTESMGQEVIEINGPLKELPPDLEEEPSAENDDEKATSTTIQVATAKVVSEQVLENVKPDNLKDTEKIDRQKDDEEARIEKELADIYKDSLDYKGDSAEVIKETTDTKSTEMSEKPVARVRNNFKFQPDSNNPSEINIFRTSIDDISCKKSKLSESVTTLPTSGCRNTISKTGFYAIMTFICAYL</sequence>
<keyword evidence="3" id="KW-1185">Reference proteome</keyword>
<accession>A0ABM4AY57</accession>
<keyword evidence="2" id="KW-0732">Signal</keyword>
<feature type="compositionally biased region" description="Acidic residues" evidence="1">
    <location>
        <begin position="44"/>
        <end position="56"/>
    </location>
</feature>
<gene>
    <name evidence="4" type="primary">LOC113391405</name>
</gene>
<reference evidence="4" key="1">
    <citation type="submission" date="2025-08" db="UniProtKB">
        <authorList>
            <consortium name="RefSeq"/>
        </authorList>
    </citation>
    <scope>IDENTIFICATION</scope>
    <source>
        <tissue evidence="4">Whole body</tissue>
    </source>
</reference>
<evidence type="ECO:0000313" key="4">
    <source>
        <dbReference type="RefSeq" id="XP_064076230.1"/>
    </source>
</evidence>
<feature type="chain" id="PRO_5046450326" evidence="2">
    <location>
        <begin position="17"/>
        <end position="208"/>
    </location>
</feature>
<proteinExistence type="predicted"/>
<evidence type="ECO:0000256" key="2">
    <source>
        <dbReference type="SAM" id="SignalP"/>
    </source>
</evidence>
<dbReference type="RefSeq" id="XP_064076230.1">
    <property type="nucleotide sequence ID" value="XM_064220160.1"/>
</dbReference>
<dbReference type="GeneID" id="113391405"/>